<evidence type="ECO:0000313" key="2">
    <source>
        <dbReference type="Proteomes" id="UP001164929"/>
    </source>
</evidence>
<keyword evidence="2" id="KW-1185">Reference proteome</keyword>
<sequence>MVCSRKPMNYLFFAMLRLHSSSSPAVDAFMSTLTIGIYLVPQLMNSPCCKPSSSAHSWFFLLPHPKGFVFSFCLCQCQFLLLLF</sequence>
<dbReference type="Proteomes" id="UP001164929">
    <property type="component" value="Chromosome 11"/>
</dbReference>
<dbReference type="EMBL" id="JAQIZT010000011">
    <property type="protein sequence ID" value="KAJ6979352.1"/>
    <property type="molecule type" value="Genomic_DNA"/>
</dbReference>
<dbReference type="AlphaFoldDB" id="A0AAD6M7Z9"/>
<gene>
    <name evidence="1" type="ORF">NC653_027492</name>
</gene>
<accession>A0AAD6M7Z9</accession>
<proteinExistence type="predicted"/>
<reference evidence="1" key="1">
    <citation type="journal article" date="2023" name="Mol. Ecol. Resour.">
        <title>Chromosome-level genome assembly of a triploid poplar Populus alba 'Berolinensis'.</title>
        <authorList>
            <person name="Chen S."/>
            <person name="Yu Y."/>
            <person name="Wang X."/>
            <person name="Wang S."/>
            <person name="Zhang T."/>
            <person name="Zhou Y."/>
            <person name="He R."/>
            <person name="Meng N."/>
            <person name="Wang Y."/>
            <person name="Liu W."/>
            <person name="Liu Z."/>
            <person name="Liu J."/>
            <person name="Guo Q."/>
            <person name="Huang H."/>
            <person name="Sederoff R.R."/>
            <person name="Wang G."/>
            <person name="Qu G."/>
            <person name="Chen S."/>
        </authorList>
    </citation>
    <scope>NUCLEOTIDE SEQUENCE</scope>
    <source>
        <strain evidence="1">SC-2020</strain>
    </source>
</reference>
<protein>
    <submittedName>
        <fullName evidence="1">Uncharacterized protein</fullName>
    </submittedName>
</protein>
<organism evidence="1 2">
    <name type="scientific">Populus alba x Populus x berolinensis</name>
    <dbReference type="NCBI Taxonomy" id="444605"/>
    <lineage>
        <taxon>Eukaryota</taxon>
        <taxon>Viridiplantae</taxon>
        <taxon>Streptophyta</taxon>
        <taxon>Embryophyta</taxon>
        <taxon>Tracheophyta</taxon>
        <taxon>Spermatophyta</taxon>
        <taxon>Magnoliopsida</taxon>
        <taxon>eudicotyledons</taxon>
        <taxon>Gunneridae</taxon>
        <taxon>Pentapetalae</taxon>
        <taxon>rosids</taxon>
        <taxon>fabids</taxon>
        <taxon>Malpighiales</taxon>
        <taxon>Salicaceae</taxon>
        <taxon>Saliceae</taxon>
        <taxon>Populus</taxon>
    </lineage>
</organism>
<evidence type="ECO:0000313" key="1">
    <source>
        <dbReference type="EMBL" id="KAJ6979352.1"/>
    </source>
</evidence>
<name>A0AAD6M7Z9_9ROSI</name>
<comment type="caution">
    <text evidence="1">The sequence shown here is derived from an EMBL/GenBank/DDBJ whole genome shotgun (WGS) entry which is preliminary data.</text>
</comment>